<evidence type="ECO:0000256" key="3">
    <source>
        <dbReference type="SAM" id="Phobius"/>
    </source>
</evidence>
<dbReference type="SUPFAM" id="SSF54637">
    <property type="entry name" value="Thioesterase/thiol ester dehydrase-isomerase"/>
    <property type="match status" value="1"/>
</dbReference>
<proteinExistence type="inferred from homology"/>
<protein>
    <recommendedName>
        <fullName evidence="2">Protein THEM6</fullName>
    </recommendedName>
</protein>
<dbReference type="PANTHER" id="PTHR12475">
    <property type="match status" value="1"/>
</dbReference>
<comment type="caution">
    <text evidence="4">The sequence shown here is derived from an EMBL/GenBank/DDBJ whole genome shotgun (WGS) entry which is preliminary data.</text>
</comment>
<dbReference type="Pfam" id="PF13279">
    <property type="entry name" value="4HBT_2"/>
    <property type="match status" value="1"/>
</dbReference>
<dbReference type="Gene3D" id="3.10.129.10">
    <property type="entry name" value="Hotdog Thioesterase"/>
    <property type="match status" value="1"/>
</dbReference>
<dbReference type="Proteomes" id="UP000291343">
    <property type="component" value="Unassembled WGS sequence"/>
</dbReference>
<keyword evidence="3" id="KW-0812">Transmembrane</keyword>
<dbReference type="PANTHER" id="PTHR12475:SF4">
    <property type="entry name" value="PROTEIN THEM6"/>
    <property type="match status" value="1"/>
</dbReference>
<dbReference type="SMR" id="A0A482X0N5"/>
<evidence type="ECO:0000313" key="5">
    <source>
        <dbReference type="Proteomes" id="UP000291343"/>
    </source>
</evidence>
<evidence type="ECO:0000313" key="4">
    <source>
        <dbReference type="EMBL" id="RZF39385.1"/>
    </source>
</evidence>
<dbReference type="OrthoDB" id="265761at2759"/>
<dbReference type="AlphaFoldDB" id="A0A482X0N5"/>
<dbReference type="InterPro" id="IPR051490">
    <property type="entry name" value="THEM6_lcsJ_thioesterase"/>
</dbReference>
<name>A0A482X0N5_LAOST</name>
<evidence type="ECO:0000256" key="2">
    <source>
        <dbReference type="ARBA" id="ARBA00041112"/>
    </source>
</evidence>
<dbReference type="EMBL" id="QKKF02019844">
    <property type="protein sequence ID" value="RZF39385.1"/>
    <property type="molecule type" value="Genomic_DNA"/>
</dbReference>
<sequence length="213" mass="24500">MDAAAVVWVIALLYIFVDVNYFLRTVFTLLVGCVFHKRVRINETTKVYGMCLPSDVDMMVCHMNNARYLRELDFARYHFYERAGLFRRMFAARTVTLQTASWIRYRQSIALFAVYTIHTKAIFWDDRSIFLEHQFRTLDGCLRCVGMSRQTVLSGSMQDYVEGAQPPQPSAELSHWLASIHASSQRLQATNGNGSSSQDIDACDRKTDVCNNR</sequence>
<accession>A0A482X0N5</accession>
<gene>
    <name evidence="4" type="ORF">LSTR_LSTR000906</name>
</gene>
<keyword evidence="5" id="KW-1185">Reference proteome</keyword>
<evidence type="ECO:0000256" key="1">
    <source>
        <dbReference type="ARBA" id="ARBA00038228"/>
    </source>
</evidence>
<dbReference type="InterPro" id="IPR029069">
    <property type="entry name" value="HotDog_dom_sf"/>
</dbReference>
<dbReference type="InParanoid" id="A0A482X0N5"/>
<reference evidence="4 5" key="1">
    <citation type="journal article" date="2017" name="Gigascience">
        <title>Genome sequence of the small brown planthopper, Laodelphax striatellus.</title>
        <authorList>
            <person name="Zhu J."/>
            <person name="Jiang F."/>
            <person name="Wang X."/>
            <person name="Yang P."/>
            <person name="Bao Y."/>
            <person name="Zhao W."/>
            <person name="Wang W."/>
            <person name="Lu H."/>
            <person name="Wang Q."/>
            <person name="Cui N."/>
            <person name="Li J."/>
            <person name="Chen X."/>
            <person name="Luo L."/>
            <person name="Yu J."/>
            <person name="Kang L."/>
            <person name="Cui F."/>
        </authorList>
    </citation>
    <scope>NUCLEOTIDE SEQUENCE [LARGE SCALE GENOMIC DNA]</scope>
    <source>
        <strain evidence="4">Lst14</strain>
    </source>
</reference>
<dbReference type="FunCoup" id="A0A482X0N5">
    <property type="interactions" value="1"/>
</dbReference>
<keyword evidence="3" id="KW-1133">Transmembrane helix</keyword>
<keyword evidence="3" id="KW-0472">Membrane</keyword>
<comment type="similarity">
    <text evidence="1">Belongs to the THEM6 family.</text>
</comment>
<dbReference type="CDD" id="cd00586">
    <property type="entry name" value="4HBT"/>
    <property type="match status" value="1"/>
</dbReference>
<organism evidence="4 5">
    <name type="scientific">Laodelphax striatellus</name>
    <name type="common">Small brown planthopper</name>
    <name type="synonym">Delphax striatella</name>
    <dbReference type="NCBI Taxonomy" id="195883"/>
    <lineage>
        <taxon>Eukaryota</taxon>
        <taxon>Metazoa</taxon>
        <taxon>Ecdysozoa</taxon>
        <taxon>Arthropoda</taxon>
        <taxon>Hexapoda</taxon>
        <taxon>Insecta</taxon>
        <taxon>Pterygota</taxon>
        <taxon>Neoptera</taxon>
        <taxon>Paraneoptera</taxon>
        <taxon>Hemiptera</taxon>
        <taxon>Auchenorrhyncha</taxon>
        <taxon>Fulgoroidea</taxon>
        <taxon>Delphacidae</taxon>
        <taxon>Criomorphinae</taxon>
        <taxon>Laodelphax</taxon>
    </lineage>
</organism>
<feature type="transmembrane region" description="Helical" evidence="3">
    <location>
        <begin position="6"/>
        <end position="35"/>
    </location>
</feature>